<dbReference type="PANTHER" id="PTHR10192">
    <property type="entry name" value="MOLYBDOPTERIN BIOSYNTHESIS PROTEIN"/>
    <property type="match status" value="1"/>
</dbReference>
<sequence>MKSVKVEDAIGMVLGHDLTKIVPNGFKGAAFRKGHIITDKDVQELKDMGKYHINVIELDEETLHENEAALKIAVAAAGEGIYITEPVEGKVSLKAKSAGLLKINLEALYAINEVENVMMATRHGNTLVEKDAIAAGTRIIPLVIDRQSIEEVERICAKLGPIVSIKELVPLRTGVVVTGSEVFDGRIKDRFGPPLVEKLRGYGAEPMGIKYAPDSQDEIGARIDEFLEEGAQLVIAAGGMSVDADDLTPSAIRSVADEVVTYGSPVLPGAMFMLAYSKERPIVGLPACGMYFRITVLDIVLPRLMAGEKLSRRDIALLSHGGLCLGCEVCTYPVCPFGK</sequence>
<dbReference type="SUPFAM" id="SSF53218">
    <property type="entry name" value="Molybdenum cofactor biosynthesis proteins"/>
    <property type="match status" value="1"/>
</dbReference>
<dbReference type="CDD" id="cd03522">
    <property type="entry name" value="MoeA_like"/>
    <property type="match status" value="1"/>
</dbReference>
<evidence type="ECO:0000256" key="1">
    <source>
        <dbReference type="RuleBase" id="RU365090"/>
    </source>
</evidence>
<keyword evidence="1" id="KW-0501">Molybdenum cofactor biosynthesis</keyword>
<dbReference type="AlphaFoldDB" id="W8TKH6"/>
<dbReference type="HOGENOM" id="CLU_068847_1_0_9"/>
<reference evidence="3 4" key="1">
    <citation type="journal article" date="2014" name="Genome Announc.">
        <title>Complete Genome Sequence of Amino Acid-Utilizing Eubacterium acidaminophilum al-2 (DSM 3953).</title>
        <authorList>
            <person name="Poehlein A."/>
            <person name="Andreesen J.R."/>
            <person name="Daniel R."/>
        </authorList>
    </citation>
    <scope>NUCLEOTIDE SEQUENCE [LARGE SCALE GENOMIC DNA]</scope>
    <source>
        <strain evidence="3 4">DSM 3953</strain>
        <plasmid evidence="4">Plasmid EAL2_808p</plasmid>
    </source>
</reference>
<dbReference type="GO" id="GO:0005829">
    <property type="term" value="C:cytosol"/>
    <property type="evidence" value="ECO:0007669"/>
    <property type="project" value="TreeGrafter"/>
</dbReference>
<dbReference type="UniPathway" id="UPA00344"/>
<proteinExistence type="inferred from homology"/>
<evidence type="ECO:0000259" key="2">
    <source>
        <dbReference type="PROSITE" id="PS51379"/>
    </source>
</evidence>
<keyword evidence="3" id="KW-0614">Plasmid</keyword>
<dbReference type="Pfam" id="PF00994">
    <property type="entry name" value="MoCF_biosynth"/>
    <property type="match status" value="1"/>
</dbReference>
<name>W8TKH6_PEPAC</name>
<dbReference type="InterPro" id="IPR036425">
    <property type="entry name" value="MoaB/Mog-like_dom_sf"/>
</dbReference>
<keyword evidence="1" id="KW-0479">Metal-binding</keyword>
<comment type="pathway">
    <text evidence="1">Cofactor biosynthesis; molybdopterin biosynthesis.</text>
</comment>
<dbReference type="GO" id="GO:0006777">
    <property type="term" value="P:Mo-molybdopterin cofactor biosynthetic process"/>
    <property type="evidence" value="ECO:0007669"/>
    <property type="project" value="UniProtKB-UniRule"/>
</dbReference>
<keyword evidence="1" id="KW-0500">Molybdenum</keyword>
<comment type="function">
    <text evidence="1">Catalyzes the insertion of molybdate into adenylated molybdopterin with the concomitant release of AMP.</text>
</comment>
<keyword evidence="1" id="KW-0460">Magnesium</keyword>
<dbReference type="RefSeq" id="WP_025437066.1">
    <property type="nucleotide sequence ID" value="NZ_CP007453.1"/>
</dbReference>
<dbReference type="PROSITE" id="PS51379">
    <property type="entry name" value="4FE4S_FER_2"/>
    <property type="match status" value="1"/>
</dbReference>
<protein>
    <recommendedName>
        <fullName evidence="1">Molybdopterin molybdenumtransferase</fullName>
        <ecNumber evidence="1">2.10.1.1</ecNumber>
    </recommendedName>
</protein>
<dbReference type="KEGG" id="eac:EAL2_808p07300"/>
<dbReference type="Gene3D" id="3.40.980.10">
    <property type="entry name" value="MoaB/Mog-like domain"/>
    <property type="match status" value="1"/>
</dbReference>
<keyword evidence="4" id="KW-1185">Reference proteome</keyword>
<dbReference type="OrthoDB" id="9767940at2"/>
<dbReference type="GO" id="GO:0046872">
    <property type="term" value="F:metal ion binding"/>
    <property type="evidence" value="ECO:0007669"/>
    <property type="project" value="UniProtKB-UniRule"/>
</dbReference>
<feature type="domain" description="4Fe-4S ferredoxin-type" evidence="2">
    <location>
        <begin position="314"/>
        <end position="339"/>
    </location>
</feature>
<organism evidence="3 4">
    <name type="scientific">Peptoclostridium acidaminophilum DSM 3953</name>
    <dbReference type="NCBI Taxonomy" id="1286171"/>
    <lineage>
        <taxon>Bacteria</taxon>
        <taxon>Bacillati</taxon>
        <taxon>Bacillota</taxon>
        <taxon>Clostridia</taxon>
        <taxon>Peptostreptococcales</taxon>
        <taxon>Peptoclostridiaceae</taxon>
        <taxon>Peptoclostridium</taxon>
    </lineage>
</organism>
<dbReference type="SMART" id="SM00852">
    <property type="entry name" value="MoCF_biosynth"/>
    <property type="match status" value="1"/>
</dbReference>
<dbReference type="GO" id="GO:0061599">
    <property type="term" value="F:molybdopterin molybdotransferase activity"/>
    <property type="evidence" value="ECO:0007669"/>
    <property type="project" value="UniProtKB-UniRule"/>
</dbReference>
<dbReference type="InterPro" id="IPR017896">
    <property type="entry name" value="4Fe4S_Fe-S-bd"/>
</dbReference>
<geneLocation type="plasmid" evidence="3 4">
    <name>EAL2_808p</name>
</geneLocation>
<comment type="similarity">
    <text evidence="1">Belongs to the MoeA family.</text>
</comment>
<dbReference type="eggNOG" id="COG0303">
    <property type="taxonomic scope" value="Bacteria"/>
</dbReference>
<dbReference type="Proteomes" id="UP000019591">
    <property type="component" value="Plasmid EAL2_808p"/>
</dbReference>
<comment type="cofactor">
    <cofactor evidence="1">
        <name>Mg(2+)</name>
        <dbReference type="ChEBI" id="CHEBI:18420"/>
    </cofactor>
</comment>
<dbReference type="InterPro" id="IPR038987">
    <property type="entry name" value="MoeA-like"/>
</dbReference>
<dbReference type="PATRIC" id="fig|1286171.3.peg.2913"/>
<dbReference type="PANTHER" id="PTHR10192:SF28">
    <property type="entry name" value="MOLYBDOPTERIN MOLYBDENUMTRANSFERASE"/>
    <property type="match status" value="1"/>
</dbReference>
<dbReference type="EMBL" id="CP007453">
    <property type="protein sequence ID" value="AHM58233.1"/>
    <property type="molecule type" value="Genomic_DNA"/>
</dbReference>
<accession>W8TKH6</accession>
<dbReference type="EC" id="2.10.1.1" evidence="1"/>
<evidence type="ECO:0000313" key="3">
    <source>
        <dbReference type="EMBL" id="AHM58233.1"/>
    </source>
</evidence>
<comment type="catalytic activity">
    <reaction evidence="1">
        <text>adenylyl-molybdopterin + molybdate = Mo-molybdopterin + AMP + H(+)</text>
        <dbReference type="Rhea" id="RHEA:35047"/>
        <dbReference type="ChEBI" id="CHEBI:15378"/>
        <dbReference type="ChEBI" id="CHEBI:36264"/>
        <dbReference type="ChEBI" id="CHEBI:62727"/>
        <dbReference type="ChEBI" id="CHEBI:71302"/>
        <dbReference type="ChEBI" id="CHEBI:456215"/>
    </reaction>
</comment>
<dbReference type="InterPro" id="IPR001453">
    <property type="entry name" value="MoaB/Mog_dom"/>
</dbReference>
<keyword evidence="1" id="KW-0808">Transferase</keyword>
<gene>
    <name evidence="3" type="ORF">EAL2_808p07300</name>
</gene>
<evidence type="ECO:0000313" key="4">
    <source>
        <dbReference type="Proteomes" id="UP000019591"/>
    </source>
</evidence>